<dbReference type="AlphaFoldDB" id="A0AA51R1D5"/>
<dbReference type="SUPFAM" id="SSF88723">
    <property type="entry name" value="PIN domain-like"/>
    <property type="match status" value="1"/>
</dbReference>
<dbReference type="Proteomes" id="UP001223336">
    <property type="component" value="Unassembled WGS sequence"/>
</dbReference>
<reference evidence="2 3" key="1">
    <citation type="submission" date="2023-08" db="EMBL/GenBank/DDBJ databases">
        <title>New molecular markers tilS and rpoB for phylogenetic and monitoring studies of the genus Thiothrix biodiversity.</title>
        <authorList>
            <person name="Ravin N.V."/>
            <person name="Smolyakov D."/>
            <person name="Markov N.D."/>
            <person name="Beletsky A.V."/>
            <person name="Mardanov A.V."/>
            <person name="Rudenko T.S."/>
            <person name="Grabovich M.Y."/>
        </authorList>
    </citation>
    <scope>NUCLEOTIDE SEQUENCE</scope>
    <source>
        <strain evidence="2">DNT52</strain>
        <strain evidence="1 3">H33</strain>
    </source>
</reference>
<sequence length="146" mass="16825">MKIYLDVCCLNRPFDDQSQDRIHLEAEAVLAIIKQVEQGDWHWVSSDVVAYEINNTPSDERKERLWSMECRASERLELTDAIFQQSEAIQQLGFSTYDALHLAFAEIAEVDIFLSTDDKLLKRAQRCVGQIKVKVANPLAWLQEVI</sequence>
<keyword evidence="3" id="KW-1185">Reference proteome</keyword>
<gene>
    <name evidence="1" type="ORF">RCC75_16650</name>
    <name evidence="2" type="ORF">RCG00_11155</name>
</gene>
<organism evidence="2">
    <name type="scientific">Thiothrix subterranea</name>
    <dbReference type="NCBI Taxonomy" id="2735563"/>
    <lineage>
        <taxon>Bacteria</taxon>
        <taxon>Pseudomonadati</taxon>
        <taxon>Pseudomonadota</taxon>
        <taxon>Gammaproteobacteria</taxon>
        <taxon>Thiotrichales</taxon>
        <taxon>Thiotrichaceae</taxon>
        <taxon>Thiothrix</taxon>
    </lineage>
</organism>
<evidence type="ECO:0008006" key="4">
    <source>
        <dbReference type="Google" id="ProtNLM"/>
    </source>
</evidence>
<dbReference type="EMBL" id="JAVFKN010000026">
    <property type="protein sequence ID" value="MDQ5770170.1"/>
    <property type="molecule type" value="Genomic_DNA"/>
</dbReference>
<evidence type="ECO:0000313" key="3">
    <source>
        <dbReference type="Proteomes" id="UP001223336"/>
    </source>
</evidence>
<dbReference type="EMBL" id="CP133217">
    <property type="protein sequence ID" value="WML88912.1"/>
    <property type="molecule type" value="Genomic_DNA"/>
</dbReference>
<dbReference type="InterPro" id="IPR029060">
    <property type="entry name" value="PIN-like_dom_sf"/>
</dbReference>
<dbReference type="RefSeq" id="WP_236496929.1">
    <property type="nucleotide sequence ID" value="NZ_CP133197.1"/>
</dbReference>
<evidence type="ECO:0000313" key="1">
    <source>
        <dbReference type="EMBL" id="MDQ5770170.1"/>
    </source>
</evidence>
<evidence type="ECO:0000313" key="2">
    <source>
        <dbReference type="EMBL" id="WML88912.1"/>
    </source>
</evidence>
<proteinExistence type="predicted"/>
<dbReference type="Gene3D" id="3.40.50.1010">
    <property type="entry name" value="5'-nuclease"/>
    <property type="match status" value="1"/>
</dbReference>
<name>A0AA51R1D5_9GAMM</name>
<protein>
    <recommendedName>
        <fullName evidence="4">PIN domain-containing protein</fullName>
    </recommendedName>
</protein>
<accession>A0AA51R1D5</accession>
<dbReference type="Proteomes" id="UP001229862">
    <property type="component" value="Chromosome"/>
</dbReference>